<dbReference type="Pfam" id="PF12585">
    <property type="entry name" value="DUF3759"/>
    <property type="match status" value="1"/>
</dbReference>
<proteinExistence type="predicted"/>
<feature type="non-terminal residue" evidence="2">
    <location>
        <position position="1"/>
    </location>
</feature>
<dbReference type="STRING" id="946122.A0A0C2X7M9"/>
<name>A0A0C2X7M9_AMAMK</name>
<protein>
    <submittedName>
        <fullName evidence="2">Uncharacterized protein</fullName>
    </submittedName>
</protein>
<organism evidence="2 3">
    <name type="scientific">Amanita muscaria (strain Koide BX008)</name>
    <dbReference type="NCBI Taxonomy" id="946122"/>
    <lineage>
        <taxon>Eukaryota</taxon>
        <taxon>Fungi</taxon>
        <taxon>Dikarya</taxon>
        <taxon>Basidiomycota</taxon>
        <taxon>Agaricomycotina</taxon>
        <taxon>Agaricomycetes</taxon>
        <taxon>Agaricomycetidae</taxon>
        <taxon>Agaricales</taxon>
        <taxon>Pluteineae</taxon>
        <taxon>Amanitaceae</taxon>
        <taxon>Amanita</taxon>
    </lineage>
</organism>
<dbReference type="PANTHER" id="PTHR37450:SF1">
    <property type="entry name" value="CIPC PROTEIN"/>
    <property type="match status" value="1"/>
</dbReference>
<dbReference type="EMBL" id="KN818243">
    <property type="protein sequence ID" value="KIL65311.1"/>
    <property type="molecule type" value="Genomic_DNA"/>
</dbReference>
<dbReference type="AlphaFoldDB" id="A0A0C2X7M9"/>
<dbReference type="OrthoDB" id="9895617at2759"/>
<evidence type="ECO:0000313" key="3">
    <source>
        <dbReference type="Proteomes" id="UP000054549"/>
    </source>
</evidence>
<evidence type="ECO:0000313" key="2">
    <source>
        <dbReference type="EMBL" id="KIL65311.1"/>
    </source>
</evidence>
<gene>
    <name evidence="2" type="ORF">M378DRAFT_162252</name>
</gene>
<feature type="compositionally biased region" description="Basic and acidic residues" evidence="1">
    <location>
        <begin position="11"/>
        <end position="20"/>
    </location>
</feature>
<evidence type="ECO:0000256" key="1">
    <source>
        <dbReference type="SAM" id="MobiDB-lite"/>
    </source>
</evidence>
<dbReference type="PANTHER" id="PTHR37450">
    <property type="entry name" value="CIPC PROTEIN"/>
    <property type="match status" value="1"/>
</dbReference>
<feature type="region of interest" description="Disordered" evidence="1">
    <location>
        <begin position="1"/>
        <end position="24"/>
    </location>
</feature>
<dbReference type="InParanoid" id="A0A0C2X7M9"/>
<sequence>MGFSAWGTDSKQYKDSEEVKKGHHATLSHEVIAGAAAYEAAKLYEDHVKKNGKPPSHEKAKEIFAGLAAVAVTHLFETKGLDAYDKEKVERDARAHASEHLASEY</sequence>
<keyword evidence="3" id="KW-1185">Reference proteome</keyword>
<reference evidence="2 3" key="1">
    <citation type="submission" date="2014-04" db="EMBL/GenBank/DDBJ databases">
        <title>Evolutionary Origins and Diversification of the Mycorrhizal Mutualists.</title>
        <authorList>
            <consortium name="DOE Joint Genome Institute"/>
            <consortium name="Mycorrhizal Genomics Consortium"/>
            <person name="Kohler A."/>
            <person name="Kuo A."/>
            <person name="Nagy L.G."/>
            <person name="Floudas D."/>
            <person name="Copeland A."/>
            <person name="Barry K.W."/>
            <person name="Cichocki N."/>
            <person name="Veneault-Fourrey C."/>
            <person name="LaButti K."/>
            <person name="Lindquist E.A."/>
            <person name="Lipzen A."/>
            <person name="Lundell T."/>
            <person name="Morin E."/>
            <person name="Murat C."/>
            <person name="Riley R."/>
            <person name="Ohm R."/>
            <person name="Sun H."/>
            <person name="Tunlid A."/>
            <person name="Henrissat B."/>
            <person name="Grigoriev I.V."/>
            <person name="Hibbett D.S."/>
            <person name="Martin F."/>
        </authorList>
    </citation>
    <scope>NUCLEOTIDE SEQUENCE [LARGE SCALE GENOMIC DNA]</scope>
    <source>
        <strain evidence="2 3">Koide BX008</strain>
    </source>
</reference>
<dbReference type="HOGENOM" id="CLU_143683_2_1_1"/>
<accession>A0A0C2X7M9</accession>
<dbReference type="InterPro" id="IPR022234">
    <property type="entry name" value="DUF3759"/>
</dbReference>
<dbReference type="Proteomes" id="UP000054549">
    <property type="component" value="Unassembled WGS sequence"/>
</dbReference>